<keyword evidence="5" id="KW-0472">Membrane</keyword>
<evidence type="ECO:0000313" key="8">
    <source>
        <dbReference type="EMBL" id="KAG7306329.1"/>
    </source>
</evidence>
<keyword evidence="3" id="KW-0963">Cytoplasm</keyword>
<evidence type="ECO:0000256" key="6">
    <source>
        <dbReference type="SAM" id="Coils"/>
    </source>
</evidence>
<protein>
    <recommendedName>
        <fullName evidence="7">GRIP domain-containing protein</fullName>
    </recommendedName>
</protein>
<dbReference type="InterPro" id="IPR051952">
    <property type="entry name" value="Golgi-autophagy_related"/>
</dbReference>
<dbReference type="Proteomes" id="UP000823941">
    <property type="component" value="Chromosome 12"/>
</dbReference>
<dbReference type="SMART" id="SM00755">
    <property type="entry name" value="Grip"/>
    <property type="match status" value="1"/>
</dbReference>
<keyword evidence="4 6" id="KW-0175">Coiled coil</keyword>
<evidence type="ECO:0000256" key="4">
    <source>
        <dbReference type="ARBA" id="ARBA00023054"/>
    </source>
</evidence>
<comment type="subcellular location">
    <subcellularLocation>
        <location evidence="2">Cytoplasm</location>
    </subcellularLocation>
    <subcellularLocation>
        <location evidence="1">Endomembrane system</location>
        <topology evidence="1">Peripheral membrane protein</topology>
    </subcellularLocation>
</comment>
<gene>
    <name evidence="8" type="ORF">JYU34_008941</name>
</gene>
<dbReference type="EMBL" id="JAHIBW010000012">
    <property type="protein sequence ID" value="KAG7306329.1"/>
    <property type="molecule type" value="Genomic_DNA"/>
</dbReference>
<evidence type="ECO:0000256" key="3">
    <source>
        <dbReference type="ARBA" id="ARBA00022490"/>
    </source>
</evidence>
<evidence type="ECO:0000313" key="9">
    <source>
        <dbReference type="Proteomes" id="UP000823941"/>
    </source>
</evidence>
<evidence type="ECO:0000256" key="2">
    <source>
        <dbReference type="ARBA" id="ARBA00004496"/>
    </source>
</evidence>
<evidence type="ECO:0000256" key="5">
    <source>
        <dbReference type="ARBA" id="ARBA00023136"/>
    </source>
</evidence>
<dbReference type="PROSITE" id="PS50913">
    <property type="entry name" value="GRIP"/>
    <property type="match status" value="1"/>
</dbReference>
<dbReference type="InterPro" id="IPR000237">
    <property type="entry name" value="GRIP_dom"/>
</dbReference>
<proteinExistence type="predicted"/>
<feature type="coiled-coil region" evidence="6">
    <location>
        <begin position="352"/>
        <end position="397"/>
    </location>
</feature>
<dbReference type="PANTHER" id="PTHR23157:SF25">
    <property type="entry name" value="GRIP AND COILED-COIL DOMAIN-CONTAINING PROTEIN 1"/>
    <property type="match status" value="1"/>
</dbReference>
<feature type="coiled-coil region" evidence="6">
    <location>
        <begin position="64"/>
        <end position="102"/>
    </location>
</feature>
<dbReference type="Pfam" id="PF01465">
    <property type="entry name" value="GRIP"/>
    <property type="match status" value="1"/>
</dbReference>
<comment type="caution">
    <text evidence="8">The sequence shown here is derived from an EMBL/GenBank/DDBJ whole genome shotgun (WGS) entry which is preliminary data.</text>
</comment>
<reference evidence="8 9" key="1">
    <citation type="submission" date="2021-06" db="EMBL/GenBank/DDBJ databases">
        <title>A haploid diamondback moth (Plutella xylostella L.) genome assembly resolves 31 chromosomes and identifies a diamide resistance mutation.</title>
        <authorList>
            <person name="Ward C.M."/>
            <person name="Perry K.D."/>
            <person name="Baker G."/>
            <person name="Powis K."/>
            <person name="Heckel D.G."/>
            <person name="Baxter S.W."/>
        </authorList>
    </citation>
    <scope>NUCLEOTIDE SEQUENCE [LARGE SCALE GENOMIC DNA]</scope>
    <source>
        <strain evidence="8 9">LV</strain>
        <tissue evidence="8">Single pupa</tissue>
    </source>
</reference>
<feature type="coiled-coil region" evidence="6">
    <location>
        <begin position="234"/>
        <end position="261"/>
    </location>
</feature>
<evidence type="ECO:0000256" key="1">
    <source>
        <dbReference type="ARBA" id="ARBA00004184"/>
    </source>
</evidence>
<dbReference type="PANTHER" id="PTHR23157">
    <property type="entry name" value="GRIP AND COILED-COIL DOMAIN-CONTAINING PROTEIN 1"/>
    <property type="match status" value="1"/>
</dbReference>
<keyword evidence="9" id="KW-1185">Reference proteome</keyword>
<dbReference type="Gene3D" id="1.10.220.60">
    <property type="entry name" value="GRIP domain"/>
    <property type="match status" value="1"/>
</dbReference>
<accession>A0ABQ7QM68</accession>
<sequence length="449" mass="52282">MALIEQTHSVAIREETPPLLVRLQHKMALIEQTHSVAIREETPPLLVRLQHKMALIEQTHSVAIREEQIKAKRAEEAARKACARQEERVSVLEGRVAELSAAIGEYDARCRQDERLIHTLKESLQAQMSASVQGSGSCYDEATQKSETDNEKLADSEYIQTLIDKIHILKKELIAENEKLGFPIDIENIFKLEGYENVHFKCNEDYEKLRHEFETFKKQNKRESRGEVKDDFEVNELKFEIQTLKDKLEEYSVIIEEEKQDKADALKLYEEKLKHEQDYHTEITTDLRGRISRLEAQLSAQRARHSALLDEADSLLRCRRPSREEPALPKDVTSPPHMLHYAQELARKDLDISQLRKDKHLLEGQLRDSQRESTIEKERFKEVVRTLKEEIERLRRIQSREGANLEYLKNVVMAYLRSTDYAGRKHMLNAIAAVLHFTKAERKEVFATL</sequence>
<name>A0ABQ7QM68_PLUXY</name>
<feature type="domain" description="GRIP" evidence="7">
    <location>
        <begin position="398"/>
        <end position="448"/>
    </location>
</feature>
<evidence type="ECO:0000259" key="7">
    <source>
        <dbReference type="PROSITE" id="PS50913"/>
    </source>
</evidence>
<organism evidence="8 9">
    <name type="scientific">Plutella xylostella</name>
    <name type="common">Diamondback moth</name>
    <name type="synonym">Plutella maculipennis</name>
    <dbReference type="NCBI Taxonomy" id="51655"/>
    <lineage>
        <taxon>Eukaryota</taxon>
        <taxon>Metazoa</taxon>
        <taxon>Ecdysozoa</taxon>
        <taxon>Arthropoda</taxon>
        <taxon>Hexapoda</taxon>
        <taxon>Insecta</taxon>
        <taxon>Pterygota</taxon>
        <taxon>Neoptera</taxon>
        <taxon>Endopterygota</taxon>
        <taxon>Lepidoptera</taxon>
        <taxon>Glossata</taxon>
        <taxon>Ditrysia</taxon>
        <taxon>Yponomeutoidea</taxon>
        <taxon>Plutellidae</taxon>
        <taxon>Plutella</taxon>
    </lineage>
</organism>